<comment type="caution">
    <text evidence="2">The sequence shown here is derived from an EMBL/GenBank/DDBJ whole genome shotgun (WGS) entry which is preliminary data.</text>
</comment>
<reference evidence="2 3" key="1">
    <citation type="journal article" date="2014" name="Int. J. Syst. Evol. Microbiol.">
        <title>Fulvimonas yonginensis sp. nov., isolated from greenhouse soil, and emended description of the genus Fulvimonas.</title>
        <authorList>
            <person name="Ahn J.H."/>
            <person name="Kim S.J."/>
            <person name="Weon H.Y."/>
            <person name="Hong S.B."/>
            <person name="Seok S.J."/>
            <person name="Kwon S.W."/>
        </authorList>
    </citation>
    <scope>NUCLEOTIDE SEQUENCE [LARGE SCALE GENOMIC DNA]</scope>
    <source>
        <strain evidence="2 3">KACC 16952</strain>
    </source>
</reference>
<dbReference type="SMART" id="SM00382">
    <property type="entry name" value="AAA"/>
    <property type="match status" value="1"/>
</dbReference>
<sequence length="633" mass="70427">MIVYQANKAKFLDDHDNRDIEHVIASKYLERTGHYAPDAEYRAWKNSLGEMAKVLRDPGIPDDAGVGVEFGIPQTSKRIDFIISGRTEAGPNLIIVELKQWSEASLTGKDGVIAARRGGAAPEREGAHPCYQAWSYAALLEGFNEAVYERAIALSPCAYLHNYVQDGVIDHPEYYGDYIRKAPLFLKGEEERRRLRDFIKQHVKYGDNAELIYQIENGRIRPSKMLVDSLVGMLKGNREFVLIDDQKVAFESAAALATAASEEKKQVVVIQGGPGTGKSVIAVNLLAHLSKLGLVCKYVSKNAAPRAVFKAKLKGNLRLSAIDNLFSGSGSFIETSPNAFDALIVDEAHRLNEKSGMYGNLGENQIKEIIRSAKCAIFFVDDDQIVTLSDVGHSEELARWTHSMGAEVSHLALSSQFRCSGSDGYLAWLDNTLGLRETANTRLDTGEFDFRVVDSPNELHDLIAARNGNNKARVVAGYCWDWISKKDQDSHDIVIQKHGYARRWNLNSDGSLWIVSPTSIKEVGCIHTCQGLEVDYIGVIIGPDLIARNGALLTVPGARSRMDRSIRGWKKKAKAEPEETRKKLDRIIRNTYKTLMTRGIKGCYIYCDDQETSEFFKNHLAPTHAVEKSKSFA</sequence>
<evidence type="ECO:0000313" key="2">
    <source>
        <dbReference type="EMBL" id="MEI7037387.1"/>
    </source>
</evidence>
<protein>
    <submittedName>
        <fullName evidence="2">DUF2075 domain-containing protein</fullName>
    </submittedName>
</protein>
<dbReference type="SUPFAM" id="SSF52540">
    <property type="entry name" value="P-loop containing nucleoside triphosphate hydrolases"/>
    <property type="match status" value="1"/>
</dbReference>
<dbReference type="Proteomes" id="UP001381174">
    <property type="component" value="Unassembled WGS sequence"/>
</dbReference>
<dbReference type="InterPro" id="IPR027417">
    <property type="entry name" value="P-loop_NTPase"/>
</dbReference>
<gene>
    <name evidence="2" type="ORF">WAT24_11520</name>
</gene>
<keyword evidence="3" id="KW-1185">Reference proteome</keyword>
<name>A0ABU8JCT8_9GAMM</name>
<dbReference type="EMBL" id="JBBBNY010000008">
    <property type="protein sequence ID" value="MEI7037387.1"/>
    <property type="molecule type" value="Genomic_DNA"/>
</dbReference>
<dbReference type="InterPro" id="IPR003593">
    <property type="entry name" value="AAA+_ATPase"/>
</dbReference>
<organism evidence="2 3">
    <name type="scientific">Fulvimonas yonginensis</name>
    <dbReference type="NCBI Taxonomy" id="1495200"/>
    <lineage>
        <taxon>Bacteria</taxon>
        <taxon>Pseudomonadati</taxon>
        <taxon>Pseudomonadota</taxon>
        <taxon>Gammaproteobacteria</taxon>
        <taxon>Lysobacterales</taxon>
        <taxon>Rhodanobacteraceae</taxon>
        <taxon>Fulvimonas</taxon>
    </lineage>
</organism>
<proteinExistence type="predicted"/>
<dbReference type="Gene3D" id="3.40.50.300">
    <property type="entry name" value="P-loop containing nucleotide triphosphate hydrolases"/>
    <property type="match status" value="1"/>
</dbReference>
<evidence type="ECO:0000259" key="1">
    <source>
        <dbReference type="SMART" id="SM00382"/>
    </source>
</evidence>
<dbReference type="RefSeq" id="WP_336808019.1">
    <property type="nucleotide sequence ID" value="NZ_JBBBNY010000008.1"/>
</dbReference>
<accession>A0ABU8JCT8</accession>
<dbReference type="Pfam" id="PF09848">
    <property type="entry name" value="SLFN-g3_helicase"/>
    <property type="match status" value="1"/>
</dbReference>
<dbReference type="InterPro" id="IPR018647">
    <property type="entry name" value="SLFN_3-like_DNA/RNA_helicase"/>
</dbReference>
<feature type="domain" description="AAA+ ATPase" evidence="1">
    <location>
        <begin position="264"/>
        <end position="423"/>
    </location>
</feature>
<evidence type="ECO:0000313" key="3">
    <source>
        <dbReference type="Proteomes" id="UP001381174"/>
    </source>
</evidence>